<comment type="caution">
    <text evidence="1">The sequence shown here is derived from an EMBL/GenBank/DDBJ whole genome shotgun (WGS) entry which is preliminary data.</text>
</comment>
<evidence type="ECO:0000313" key="1">
    <source>
        <dbReference type="EMBL" id="MYL99467.1"/>
    </source>
</evidence>
<gene>
    <name evidence="1" type="ORF">GR702_16985</name>
</gene>
<dbReference type="Proteomes" id="UP000465810">
    <property type="component" value="Unassembled WGS sequence"/>
</dbReference>
<reference evidence="1 2" key="1">
    <citation type="submission" date="2019-12" db="EMBL/GenBank/DDBJ databases">
        <authorList>
            <person name="Feng G."/>
            <person name="Zhu H."/>
        </authorList>
    </citation>
    <scope>NUCLEOTIDE SEQUENCE [LARGE SCALE GENOMIC DNA]</scope>
    <source>
        <strain evidence="1 2">FGD1</strain>
    </source>
</reference>
<sequence>MPARIVAETALKPVSITTKEKTLQKWRHSRATAGAVGAVFLVISAQPIEARAGERIGNHLDQCDGRKNAILAVVSGIKASQGTMRIQSYRATKSDWLRKGQWLKRIEVSAHAPSMRICIPVDGPGDYAIAVRHDINGNGKTDITKDGGGMSKNPPITIWNLGKPSYRKVSVAVSGLREIHTNMRYM</sequence>
<evidence type="ECO:0000313" key="2">
    <source>
        <dbReference type="Proteomes" id="UP000465810"/>
    </source>
</evidence>
<organism evidence="1 2">
    <name type="scientific">Novosphingobium silvae</name>
    <dbReference type="NCBI Taxonomy" id="2692619"/>
    <lineage>
        <taxon>Bacteria</taxon>
        <taxon>Pseudomonadati</taxon>
        <taxon>Pseudomonadota</taxon>
        <taxon>Alphaproteobacteria</taxon>
        <taxon>Sphingomonadales</taxon>
        <taxon>Sphingomonadaceae</taxon>
        <taxon>Novosphingobium</taxon>
    </lineage>
</organism>
<name>A0A7X4GKM2_9SPHN</name>
<dbReference type="InterPro" id="IPR018673">
    <property type="entry name" value="DUF2141"/>
</dbReference>
<dbReference type="EMBL" id="WVTD01000016">
    <property type="protein sequence ID" value="MYL99467.1"/>
    <property type="molecule type" value="Genomic_DNA"/>
</dbReference>
<dbReference type="RefSeq" id="WP_160986978.1">
    <property type="nucleotide sequence ID" value="NZ_WVTD01000016.1"/>
</dbReference>
<dbReference type="AlphaFoldDB" id="A0A7X4GKM2"/>
<dbReference type="Pfam" id="PF09912">
    <property type="entry name" value="DUF2141"/>
    <property type="match status" value="1"/>
</dbReference>
<keyword evidence="2" id="KW-1185">Reference proteome</keyword>
<protein>
    <submittedName>
        <fullName evidence="1">DUF2141 domain-containing protein</fullName>
    </submittedName>
</protein>
<proteinExistence type="predicted"/>
<accession>A0A7X4GKM2</accession>